<gene>
    <name evidence="2" type="ORF">GA0116959_101240</name>
</gene>
<organism evidence="2 3">
    <name type="scientific">Acinetobacter albensis</name>
    <dbReference type="NCBI Taxonomy" id="1673609"/>
    <lineage>
        <taxon>Bacteria</taxon>
        <taxon>Pseudomonadati</taxon>
        <taxon>Pseudomonadota</taxon>
        <taxon>Gammaproteobacteria</taxon>
        <taxon>Moraxellales</taxon>
        <taxon>Moraxellaceae</taxon>
        <taxon>Acinetobacter</taxon>
    </lineage>
</organism>
<protein>
    <recommendedName>
        <fullName evidence="1">DUF4440 domain-containing protein</fullName>
    </recommendedName>
</protein>
<reference evidence="2 3" key="1">
    <citation type="submission" date="2016-08" db="EMBL/GenBank/DDBJ databases">
        <authorList>
            <person name="Seilhamer J.J."/>
        </authorList>
    </citation>
    <scope>NUCLEOTIDE SEQUENCE [LARGE SCALE GENOMIC DNA]</scope>
    <source>
        <strain evidence="2 3">ANC 4874</strain>
    </source>
</reference>
<evidence type="ECO:0000313" key="2">
    <source>
        <dbReference type="EMBL" id="SCC70896.1"/>
    </source>
</evidence>
<sequence>MEDILIKNLEEERFKSIVERRYEDFAKLAHPEMTYTHTSGVTDTKESYLDKLFGGFYDYKWIEHPISRIQIIGEVALVFGEMHSELVAGNIQKILKNKSLAIWRKENNAWLFYAYQPTPLP</sequence>
<feature type="domain" description="DUF4440" evidence="1">
    <location>
        <begin position="6"/>
        <end position="111"/>
    </location>
</feature>
<dbReference type="Gene3D" id="3.10.450.50">
    <property type="match status" value="1"/>
</dbReference>
<dbReference type="Proteomes" id="UP000243661">
    <property type="component" value="Unassembled WGS sequence"/>
</dbReference>
<dbReference type="SUPFAM" id="SSF54427">
    <property type="entry name" value="NTF2-like"/>
    <property type="match status" value="1"/>
</dbReference>
<name>A0A1C4GRX5_9GAMM</name>
<dbReference type="RefSeq" id="WP_092717455.1">
    <property type="nucleotide sequence ID" value="NZ_FMBK01000001.1"/>
</dbReference>
<dbReference type="OrthoDB" id="8912653at2"/>
<evidence type="ECO:0000313" key="3">
    <source>
        <dbReference type="Proteomes" id="UP000243661"/>
    </source>
</evidence>
<dbReference type="EMBL" id="FMBK01000001">
    <property type="protein sequence ID" value="SCC70896.1"/>
    <property type="molecule type" value="Genomic_DNA"/>
</dbReference>
<accession>A0A1C4GRX5</accession>
<evidence type="ECO:0000259" key="1">
    <source>
        <dbReference type="Pfam" id="PF14534"/>
    </source>
</evidence>
<dbReference type="Pfam" id="PF14534">
    <property type="entry name" value="DUF4440"/>
    <property type="match status" value="1"/>
</dbReference>
<dbReference type="InterPro" id="IPR027843">
    <property type="entry name" value="DUF4440"/>
</dbReference>
<dbReference type="AlphaFoldDB" id="A0A1C4GRX5"/>
<dbReference type="InterPro" id="IPR032710">
    <property type="entry name" value="NTF2-like_dom_sf"/>
</dbReference>
<proteinExistence type="predicted"/>